<sequence length="190" mass="21425">MPGDRVTVSLDEDAKNALEGLTEQTDESRSEVIREAIAFYAANFDSARASDSDHLQTYYEMLSTGEHVLLDVDLLHAFLNQVAGPEDRDGEFLDTIDQVAGYHASEYAERFDSLEDVLDWLSLCGFLTVRRAEAGSYHVVFPSEQLRWFMVRFIRGSVVDLPFEVEIEESVSKVLFTERELDDGSGSRAE</sequence>
<name>A0ABD6CQQ9_9EURY</name>
<dbReference type="InterPro" id="IPR013321">
    <property type="entry name" value="Arc_rbn_hlx_hlx"/>
</dbReference>
<evidence type="ECO:0000313" key="3">
    <source>
        <dbReference type="Proteomes" id="UP001597085"/>
    </source>
</evidence>
<dbReference type="CDD" id="cd22235">
    <property type="entry name" value="RHH_CopG_archaea"/>
    <property type="match status" value="1"/>
</dbReference>
<protein>
    <submittedName>
        <fullName evidence="2">Ribbon-helix-helix protein, CopG family</fullName>
    </submittedName>
</protein>
<reference evidence="2 3" key="1">
    <citation type="journal article" date="2019" name="Int. J. Syst. Evol. Microbiol.">
        <title>The Global Catalogue of Microorganisms (GCM) 10K type strain sequencing project: providing services to taxonomists for standard genome sequencing and annotation.</title>
        <authorList>
            <consortium name="The Broad Institute Genomics Platform"/>
            <consortium name="The Broad Institute Genome Sequencing Center for Infectious Disease"/>
            <person name="Wu L."/>
            <person name="Ma J."/>
        </authorList>
    </citation>
    <scope>NUCLEOTIDE SEQUENCE [LARGE SCALE GENOMIC DNA]</scope>
    <source>
        <strain evidence="2 3">CGMCC 1.12121</strain>
    </source>
</reference>
<dbReference type="InterPro" id="IPR002145">
    <property type="entry name" value="CopG"/>
</dbReference>
<dbReference type="Gene3D" id="1.10.1220.10">
    <property type="entry name" value="Met repressor-like"/>
    <property type="match status" value="1"/>
</dbReference>
<dbReference type="EMBL" id="JBHUDK010000012">
    <property type="protein sequence ID" value="MFD1600132.1"/>
    <property type="molecule type" value="Genomic_DNA"/>
</dbReference>
<dbReference type="RefSeq" id="WP_256421184.1">
    <property type="nucleotide sequence ID" value="NZ_JANHDI010000006.1"/>
</dbReference>
<dbReference type="AlphaFoldDB" id="A0ABD6CQQ9"/>
<proteinExistence type="predicted"/>
<feature type="domain" description="Ribbon-helix-helix protein CopG" evidence="1">
    <location>
        <begin position="5"/>
        <end position="42"/>
    </location>
</feature>
<dbReference type="Proteomes" id="UP001597085">
    <property type="component" value="Unassembled WGS sequence"/>
</dbReference>
<organism evidence="2 3">
    <name type="scientific">Halobellus rarus</name>
    <dbReference type="NCBI Taxonomy" id="1126237"/>
    <lineage>
        <taxon>Archaea</taxon>
        <taxon>Methanobacteriati</taxon>
        <taxon>Methanobacteriota</taxon>
        <taxon>Stenosarchaea group</taxon>
        <taxon>Halobacteria</taxon>
        <taxon>Halobacteriales</taxon>
        <taxon>Haloferacaceae</taxon>
        <taxon>Halobellus</taxon>
    </lineage>
</organism>
<dbReference type="Pfam" id="PF01402">
    <property type="entry name" value="RHH_1"/>
    <property type="match status" value="1"/>
</dbReference>
<gene>
    <name evidence="2" type="ORF">ACFSBX_14300</name>
</gene>
<accession>A0ABD6CQQ9</accession>
<comment type="caution">
    <text evidence="2">The sequence shown here is derived from an EMBL/GenBank/DDBJ whole genome shotgun (WGS) entry which is preliminary data.</text>
</comment>
<evidence type="ECO:0000259" key="1">
    <source>
        <dbReference type="Pfam" id="PF01402"/>
    </source>
</evidence>
<keyword evidence="3" id="KW-1185">Reference proteome</keyword>
<evidence type="ECO:0000313" key="2">
    <source>
        <dbReference type="EMBL" id="MFD1600132.1"/>
    </source>
</evidence>